<evidence type="ECO:0000313" key="2">
    <source>
        <dbReference type="Proteomes" id="UP000309872"/>
    </source>
</evidence>
<proteinExistence type="predicted"/>
<dbReference type="PROSITE" id="PS51257">
    <property type="entry name" value="PROKAR_LIPOPROTEIN"/>
    <property type="match status" value="1"/>
</dbReference>
<reference evidence="1 2" key="1">
    <citation type="submission" date="2019-04" db="EMBL/GenBank/DDBJ databases">
        <title>Sphingobacterium olei sp. nov., isolated from oil-contaminated soil.</title>
        <authorList>
            <person name="Liu B."/>
        </authorList>
    </citation>
    <scope>NUCLEOTIDE SEQUENCE [LARGE SCALE GENOMIC DNA]</scope>
    <source>
        <strain evidence="1 2">Y3L14</strain>
    </source>
</reference>
<sequence>MMKIKNILYTLFVVACFANSCGKEERLMYKDNDPRIYFPKNIVTNGIGSIDSVNLSFALDPEEVQTDTISLAFRIMGAAKAYDRPIKLELTEASTAKMGYHFIAKDLYMPANAYDVEVPIIIFRRHGLKDSVLRAELRIAESEHFKPGYDEPNTSSRLNRLSYNFTITDMLTKPAIWDARWASLFGAYSNTKLVYLTQWTGYRNWNTAVNFPQDRNLLIQQARLGLYEYEQANGPLIDENDNRVILP</sequence>
<gene>
    <name evidence="1" type="ORF">FAZ19_21200</name>
</gene>
<dbReference type="Proteomes" id="UP000309872">
    <property type="component" value="Unassembled WGS sequence"/>
</dbReference>
<dbReference type="RefSeq" id="WP_136822774.1">
    <property type="nucleotide sequence ID" value="NZ_BMJX01000009.1"/>
</dbReference>
<name>A0A4U0GR39_9SPHI</name>
<dbReference type="InterPro" id="IPR032299">
    <property type="entry name" value="DUF4843"/>
</dbReference>
<dbReference type="OrthoDB" id="1094864at2"/>
<dbReference type="Pfam" id="PF16132">
    <property type="entry name" value="DUF4843"/>
    <property type="match status" value="1"/>
</dbReference>
<dbReference type="EMBL" id="SUKA01000009">
    <property type="protein sequence ID" value="TJY61420.1"/>
    <property type="molecule type" value="Genomic_DNA"/>
</dbReference>
<organism evidence="1 2">
    <name type="scientific">Sphingobacterium alkalisoli</name>
    <dbReference type="NCBI Taxonomy" id="1874115"/>
    <lineage>
        <taxon>Bacteria</taxon>
        <taxon>Pseudomonadati</taxon>
        <taxon>Bacteroidota</taxon>
        <taxon>Sphingobacteriia</taxon>
        <taxon>Sphingobacteriales</taxon>
        <taxon>Sphingobacteriaceae</taxon>
        <taxon>Sphingobacterium</taxon>
    </lineage>
</organism>
<protein>
    <submittedName>
        <fullName evidence="1">DUF4843 domain-containing protein</fullName>
    </submittedName>
</protein>
<dbReference type="AlphaFoldDB" id="A0A4U0GR39"/>
<keyword evidence="2" id="KW-1185">Reference proteome</keyword>
<accession>A0A4U0GR39</accession>
<comment type="caution">
    <text evidence="1">The sequence shown here is derived from an EMBL/GenBank/DDBJ whole genome shotgun (WGS) entry which is preliminary data.</text>
</comment>
<evidence type="ECO:0000313" key="1">
    <source>
        <dbReference type="EMBL" id="TJY61420.1"/>
    </source>
</evidence>